<dbReference type="eggNOG" id="KOG0254">
    <property type="taxonomic scope" value="Eukaryota"/>
</dbReference>
<dbReference type="PROSITE" id="PS00217">
    <property type="entry name" value="SUGAR_TRANSPORT_2"/>
    <property type="match status" value="1"/>
</dbReference>
<feature type="transmembrane region" description="Helical" evidence="9">
    <location>
        <begin position="450"/>
        <end position="473"/>
    </location>
</feature>
<feature type="region of interest" description="Disordered" evidence="8">
    <location>
        <begin position="584"/>
        <end position="633"/>
    </location>
</feature>
<dbReference type="InterPro" id="IPR003663">
    <property type="entry name" value="Sugar/inositol_transpt"/>
</dbReference>
<dbReference type="Pfam" id="PF00083">
    <property type="entry name" value="Sugar_tr"/>
    <property type="match status" value="1"/>
</dbReference>
<feature type="compositionally biased region" description="Polar residues" evidence="8">
    <location>
        <begin position="584"/>
        <end position="594"/>
    </location>
</feature>
<organism evidence="11 12">
    <name type="scientific">Cladophialophora carrionii</name>
    <dbReference type="NCBI Taxonomy" id="86049"/>
    <lineage>
        <taxon>Eukaryota</taxon>
        <taxon>Fungi</taxon>
        <taxon>Dikarya</taxon>
        <taxon>Ascomycota</taxon>
        <taxon>Pezizomycotina</taxon>
        <taxon>Eurotiomycetes</taxon>
        <taxon>Chaetothyriomycetidae</taxon>
        <taxon>Chaetothyriales</taxon>
        <taxon>Herpotrichiellaceae</taxon>
        <taxon>Cladophialophora</taxon>
    </lineage>
</organism>
<feature type="domain" description="Major facilitator superfamily (MFS) profile" evidence="10">
    <location>
        <begin position="96"/>
        <end position="545"/>
    </location>
</feature>
<dbReference type="VEuPathDB" id="FungiDB:CLCR_09722"/>
<protein>
    <submittedName>
        <fullName evidence="11">Maltose permease MAL31</fullName>
    </submittedName>
</protein>
<feature type="transmembrane region" description="Helical" evidence="9">
    <location>
        <begin position="89"/>
        <end position="109"/>
    </location>
</feature>
<dbReference type="PANTHER" id="PTHR48022:SF83">
    <property type="entry name" value="MAJOR FACILITATOR SUPERFAMILY (MFS) PROFILE DOMAIN-CONTAINING PROTEIN"/>
    <property type="match status" value="1"/>
</dbReference>
<evidence type="ECO:0000259" key="10">
    <source>
        <dbReference type="PROSITE" id="PS50850"/>
    </source>
</evidence>
<dbReference type="Proteomes" id="UP000094526">
    <property type="component" value="Unassembled WGS sequence"/>
</dbReference>
<evidence type="ECO:0000256" key="9">
    <source>
        <dbReference type="SAM" id="Phobius"/>
    </source>
</evidence>
<accession>A0A1C1CZ34</accession>
<feature type="transmembrane region" description="Helical" evidence="9">
    <location>
        <begin position="392"/>
        <end position="413"/>
    </location>
</feature>
<keyword evidence="12" id="KW-1185">Reference proteome</keyword>
<evidence type="ECO:0000256" key="1">
    <source>
        <dbReference type="ARBA" id="ARBA00004141"/>
    </source>
</evidence>
<feature type="compositionally biased region" description="Basic and acidic residues" evidence="8">
    <location>
        <begin position="595"/>
        <end position="633"/>
    </location>
</feature>
<dbReference type="InterPro" id="IPR020846">
    <property type="entry name" value="MFS_dom"/>
</dbReference>
<dbReference type="PROSITE" id="PS50850">
    <property type="entry name" value="MFS"/>
    <property type="match status" value="1"/>
</dbReference>
<keyword evidence="6 9" id="KW-0472">Membrane</keyword>
<dbReference type="InterPro" id="IPR005829">
    <property type="entry name" value="Sugar_transporter_CS"/>
</dbReference>
<dbReference type="GO" id="GO:0005351">
    <property type="term" value="F:carbohydrate:proton symporter activity"/>
    <property type="evidence" value="ECO:0007669"/>
    <property type="project" value="TreeGrafter"/>
</dbReference>
<comment type="caution">
    <text evidence="11">The sequence shown here is derived from an EMBL/GenBank/DDBJ whole genome shotgun (WGS) entry which is preliminary data.</text>
</comment>
<dbReference type="OrthoDB" id="6612291at2759"/>
<feature type="transmembrane region" description="Helical" evidence="9">
    <location>
        <begin position="494"/>
        <end position="511"/>
    </location>
</feature>
<dbReference type="Gene3D" id="1.20.1250.20">
    <property type="entry name" value="MFS general substrate transporter like domains"/>
    <property type="match status" value="1"/>
</dbReference>
<dbReference type="PANTHER" id="PTHR48022">
    <property type="entry name" value="PLASTIDIC GLUCOSE TRANSPORTER 4"/>
    <property type="match status" value="1"/>
</dbReference>
<reference evidence="12" key="1">
    <citation type="submission" date="2015-07" db="EMBL/GenBank/DDBJ databases">
        <authorList>
            <person name="Teixeira M.M."/>
            <person name="Souza R.C."/>
            <person name="Almeida L.G."/>
            <person name="Vicente V.A."/>
            <person name="de Hoog S."/>
            <person name="Bocca A.L."/>
            <person name="de Almeida S.R."/>
            <person name="Vasconcelos A.T."/>
            <person name="Felipe M.S."/>
        </authorList>
    </citation>
    <scope>NUCLEOTIDE SEQUENCE [LARGE SCALE GENOMIC DNA]</scope>
    <source>
        <strain evidence="12">KSF</strain>
    </source>
</reference>
<feature type="transmembrane region" description="Helical" evidence="9">
    <location>
        <begin position="145"/>
        <end position="166"/>
    </location>
</feature>
<keyword evidence="3 7" id="KW-0813">Transport</keyword>
<evidence type="ECO:0000313" key="12">
    <source>
        <dbReference type="Proteomes" id="UP000094526"/>
    </source>
</evidence>
<feature type="transmembrane region" description="Helical" evidence="9">
    <location>
        <begin position="271"/>
        <end position="288"/>
    </location>
</feature>
<dbReference type="SUPFAM" id="SSF103473">
    <property type="entry name" value="MFS general substrate transporter"/>
    <property type="match status" value="1"/>
</dbReference>
<dbReference type="NCBIfam" id="TIGR00879">
    <property type="entry name" value="SP"/>
    <property type="match status" value="1"/>
</dbReference>
<dbReference type="InterPro" id="IPR050360">
    <property type="entry name" value="MFS_Sugar_Transporters"/>
</dbReference>
<gene>
    <name evidence="11" type="primary">MAL31</name>
    <name evidence="11" type="ORF">CLCR_09722</name>
</gene>
<feature type="compositionally biased region" description="Basic and acidic residues" evidence="8">
    <location>
        <begin position="42"/>
        <end position="62"/>
    </location>
</feature>
<evidence type="ECO:0000256" key="3">
    <source>
        <dbReference type="ARBA" id="ARBA00022448"/>
    </source>
</evidence>
<sequence>MEKYDSSPSTPSRSSLDEDHPGDRPLLADSLAAADDVEARDLRQHGQSSFRDEWDHDERTSQDVDGLGQAASARSRFEHKLTVREAIKAYPMAIFWSLAVSMCVIMEGFDSILVPNFYAFPTFQRKYGEFVGVTDQTKSGYQLSATWMAIIGTASGIGAVLGTILNGHLVDRFGQKRVLVGALCTLSCLIFMTFFAPNIQVLAFGQFLCGFPWGIFATVAPSYSSEVLPLVLRSYLSSFTNMAFIIGQIICAIVIRVFLERDDEWGYRIPFGFQWIWPSFLIPLLCFAPESPWHLVRQGRLDEAETSLRRLQSSTARGIDVKDTLADIVHTNNLEKELQVGTSYWDCFRGFELRRTEIACLVFAGQNFSGLSFAYNATYFYEQVGLSAETTYTLSLFGTSLALLATLANWFLLMPYYGRRTIYTVSMLVMASILYLIGTLTLWTDHFFVAMTQALLTIVWTITFQLSVGQLGWSIPAEVGSTRLRTKTICLARNAYYLVGFIGGAVQPYMLNPESLNWRGYTGFFWGTTAIMTFVWAWYRLPETKGRTYEELDLLFAKGIDARKFETTDVHALNENEMRPFTQGASIRTASTGRRSPEWDIVDEHEPLRSSGEVERTESGLSRFQDHRDKLGR</sequence>
<evidence type="ECO:0000313" key="11">
    <source>
        <dbReference type="EMBL" id="OCT53772.1"/>
    </source>
</evidence>
<keyword evidence="4 9" id="KW-0812">Transmembrane</keyword>
<dbReference type="VEuPathDB" id="FungiDB:G647_00698"/>
<evidence type="ECO:0000256" key="4">
    <source>
        <dbReference type="ARBA" id="ARBA00022692"/>
    </source>
</evidence>
<evidence type="ECO:0000256" key="7">
    <source>
        <dbReference type="RuleBase" id="RU003346"/>
    </source>
</evidence>
<dbReference type="InterPro" id="IPR036259">
    <property type="entry name" value="MFS_trans_sf"/>
</dbReference>
<feature type="transmembrane region" description="Helical" evidence="9">
    <location>
        <begin position="178"/>
        <end position="196"/>
    </location>
</feature>
<dbReference type="GO" id="GO:0016020">
    <property type="term" value="C:membrane"/>
    <property type="evidence" value="ECO:0007669"/>
    <property type="project" value="UniProtKB-SubCell"/>
</dbReference>
<dbReference type="InterPro" id="IPR005828">
    <property type="entry name" value="MFS_sugar_transport-like"/>
</dbReference>
<feature type="compositionally biased region" description="Low complexity" evidence="8">
    <location>
        <begin position="1"/>
        <end position="14"/>
    </location>
</feature>
<feature type="transmembrane region" description="Helical" evidence="9">
    <location>
        <begin position="235"/>
        <end position="259"/>
    </location>
</feature>
<dbReference type="EMBL" id="LGRB01000008">
    <property type="protein sequence ID" value="OCT53772.1"/>
    <property type="molecule type" value="Genomic_DNA"/>
</dbReference>
<comment type="similarity">
    <text evidence="2 7">Belongs to the major facilitator superfamily. Sugar transporter (TC 2.A.1.1) family.</text>
</comment>
<keyword evidence="5 9" id="KW-1133">Transmembrane helix</keyword>
<feature type="region of interest" description="Disordered" evidence="8">
    <location>
        <begin position="1"/>
        <end position="27"/>
    </location>
</feature>
<comment type="subcellular location">
    <subcellularLocation>
        <location evidence="1">Membrane</location>
        <topology evidence="1">Multi-pass membrane protein</topology>
    </subcellularLocation>
</comment>
<feature type="transmembrane region" description="Helical" evidence="9">
    <location>
        <begin position="523"/>
        <end position="539"/>
    </location>
</feature>
<feature type="transmembrane region" description="Helical" evidence="9">
    <location>
        <begin position="425"/>
        <end position="444"/>
    </location>
</feature>
<dbReference type="FunFam" id="1.20.1250.20:FF:000078">
    <property type="entry name" value="MFS maltose transporter, putative"/>
    <property type="match status" value="1"/>
</dbReference>
<feature type="transmembrane region" description="Helical" evidence="9">
    <location>
        <begin position="202"/>
        <end position="223"/>
    </location>
</feature>
<evidence type="ECO:0000256" key="5">
    <source>
        <dbReference type="ARBA" id="ARBA00022989"/>
    </source>
</evidence>
<evidence type="ECO:0000256" key="8">
    <source>
        <dbReference type="SAM" id="MobiDB-lite"/>
    </source>
</evidence>
<dbReference type="AlphaFoldDB" id="A0A1C1CZ34"/>
<proteinExistence type="inferred from homology"/>
<feature type="transmembrane region" description="Helical" evidence="9">
    <location>
        <begin position="358"/>
        <end position="380"/>
    </location>
</feature>
<evidence type="ECO:0000256" key="6">
    <source>
        <dbReference type="ARBA" id="ARBA00023136"/>
    </source>
</evidence>
<evidence type="ECO:0000256" key="2">
    <source>
        <dbReference type="ARBA" id="ARBA00010992"/>
    </source>
</evidence>
<name>A0A1C1CZ34_9EURO</name>
<feature type="region of interest" description="Disordered" evidence="8">
    <location>
        <begin position="42"/>
        <end position="67"/>
    </location>
</feature>